<keyword evidence="3" id="KW-0813">Transport</keyword>
<gene>
    <name evidence="9" type="ORF">FA046_14730</name>
</gene>
<keyword evidence="7 8" id="KW-0472">Membrane</keyword>
<dbReference type="EMBL" id="SWBP01000006">
    <property type="protein sequence ID" value="TKB95928.1"/>
    <property type="molecule type" value="Genomic_DNA"/>
</dbReference>
<evidence type="ECO:0000256" key="4">
    <source>
        <dbReference type="ARBA" id="ARBA00022475"/>
    </source>
</evidence>
<feature type="transmembrane region" description="Helical" evidence="8">
    <location>
        <begin position="62"/>
        <end position="83"/>
    </location>
</feature>
<keyword evidence="10" id="KW-1185">Reference proteome</keyword>
<feature type="transmembrane region" description="Helical" evidence="8">
    <location>
        <begin position="141"/>
        <end position="165"/>
    </location>
</feature>
<dbReference type="GO" id="GO:0055085">
    <property type="term" value="P:transmembrane transport"/>
    <property type="evidence" value="ECO:0007669"/>
    <property type="project" value="TreeGrafter"/>
</dbReference>
<dbReference type="OrthoDB" id="9793390at2"/>
<feature type="transmembrane region" description="Helical" evidence="8">
    <location>
        <begin position="198"/>
        <end position="220"/>
    </location>
</feature>
<comment type="subcellular location">
    <subcellularLocation>
        <location evidence="1">Cell membrane</location>
        <topology evidence="1">Multi-pass membrane protein</topology>
    </subcellularLocation>
</comment>
<feature type="transmembrane region" description="Helical" evidence="8">
    <location>
        <begin position="226"/>
        <end position="249"/>
    </location>
</feature>
<feature type="transmembrane region" description="Helical" evidence="8">
    <location>
        <begin position="34"/>
        <end position="50"/>
    </location>
</feature>
<dbReference type="Proteomes" id="UP000308181">
    <property type="component" value="Unassembled WGS sequence"/>
</dbReference>
<feature type="transmembrane region" description="Helical" evidence="8">
    <location>
        <begin position="261"/>
        <end position="283"/>
    </location>
</feature>
<feature type="transmembrane region" description="Helical" evidence="8">
    <location>
        <begin position="295"/>
        <end position="328"/>
    </location>
</feature>
<comment type="similarity">
    <text evidence="2">Belongs to the autoinducer-2 exporter (AI-2E) (TC 2.A.86) family.</text>
</comment>
<keyword evidence="5 8" id="KW-0812">Transmembrane</keyword>
<evidence type="ECO:0000256" key="5">
    <source>
        <dbReference type="ARBA" id="ARBA00022692"/>
    </source>
</evidence>
<sequence length="362" mass="40332">MIEKDVLSKLDYAYKLLFITALIIFMLIWGSDIFIPMLIGCFIAFALMPVNQWLERKKIPRILAILITLFSFIGIIGLFGYLVSVQLTELIKNLPDLETKFEKLVQNTHTLIENYFGLNIKEQDSLLRDSFKNAGSYASSILLSTSGVIAIIIQIPIYVFLFLLYRNNFKNMLLSYFPVKKKDDKNWILQIKKVIQGYVSGLLLIIIIVASLNTIGLFMLGIPYAIFFGVFSAILTIIPFIGNFIGCALPLVMALITKDSAWYAVGVIGVYVVVQFLEGNIITPKIMGNKVSINALAAIIALLIGGKILGIAGMIIAIPAMGVLKVLLTNSQQLKPFTLLMDETDSKFNPEEDEVLEENGKD</sequence>
<organism evidence="9 10">
    <name type="scientific">Pedobacter cryophilus</name>
    <dbReference type="NCBI Taxonomy" id="2571271"/>
    <lineage>
        <taxon>Bacteria</taxon>
        <taxon>Pseudomonadati</taxon>
        <taxon>Bacteroidota</taxon>
        <taxon>Sphingobacteriia</taxon>
        <taxon>Sphingobacteriales</taxon>
        <taxon>Sphingobacteriaceae</taxon>
        <taxon>Pedobacter</taxon>
    </lineage>
</organism>
<dbReference type="PANTHER" id="PTHR21716">
    <property type="entry name" value="TRANSMEMBRANE PROTEIN"/>
    <property type="match status" value="1"/>
</dbReference>
<protein>
    <submittedName>
        <fullName evidence="9">AI-2E family transporter</fullName>
    </submittedName>
</protein>
<keyword evidence="6 8" id="KW-1133">Transmembrane helix</keyword>
<keyword evidence="4" id="KW-1003">Cell membrane</keyword>
<accession>A0A4U1BUA3</accession>
<evidence type="ECO:0000256" key="2">
    <source>
        <dbReference type="ARBA" id="ARBA00009773"/>
    </source>
</evidence>
<evidence type="ECO:0000256" key="3">
    <source>
        <dbReference type="ARBA" id="ARBA00022448"/>
    </source>
</evidence>
<dbReference type="Pfam" id="PF01594">
    <property type="entry name" value="AI-2E_transport"/>
    <property type="match status" value="1"/>
</dbReference>
<evidence type="ECO:0000256" key="8">
    <source>
        <dbReference type="SAM" id="Phobius"/>
    </source>
</evidence>
<dbReference type="PANTHER" id="PTHR21716:SF53">
    <property type="entry name" value="PERMEASE PERM-RELATED"/>
    <property type="match status" value="1"/>
</dbReference>
<dbReference type="AlphaFoldDB" id="A0A4U1BUA3"/>
<feature type="transmembrane region" description="Helical" evidence="8">
    <location>
        <begin position="12"/>
        <end position="28"/>
    </location>
</feature>
<dbReference type="InterPro" id="IPR002549">
    <property type="entry name" value="AI-2E-like"/>
</dbReference>
<comment type="caution">
    <text evidence="9">The sequence shown here is derived from an EMBL/GenBank/DDBJ whole genome shotgun (WGS) entry which is preliminary data.</text>
</comment>
<evidence type="ECO:0000256" key="7">
    <source>
        <dbReference type="ARBA" id="ARBA00023136"/>
    </source>
</evidence>
<evidence type="ECO:0000256" key="6">
    <source>
        <dbReference type="ARBA" id="ARBA00022989"/>
    </source>
</evidence>
<reference evidence="9 10" key="1">
    <citation type="submission" date="2019-04" db="EMBL/GenBank/DDBJ databases">
        <title>Pedobacter sp. AR-3-17 sp. nov., isolated from Arctic soil.</title>
        <authorList>
            <person name="Dahal R.H."/>
            <person name="Kim D.-U."/>
        </authorList>
    </citation>
    <scope>NUCLEOTIDE SEQUENCE [LARGE SCALE GENOMIC DNA]</scope>
    <source>
        <strain evidence="9 10">AR-3-17</strain>
    </source>
</reference>
<evidence type="ECO:0000256" key="1">
    <source>
        <dbReference type="ARBA" id="ARBA00004651"/>
    </source>
</evidence>
<evidence type="ECO:0000313" key="10">
    <source>
        <dbReference type="Proteomes" id="UP000308181"/>
    </source>
</evidence>
<dbReference type="GO" id="GO:0005886">
    <property type="term" value="C:plasma membrane"/>
    <property type="evidence" value="ECO:0007669"/>
    <property type="project" value="UniProtKB-SubCell"/>
</dbReference>
<dbReference type="RefSeq" id="WP_136827304.1">
    <property type="nucleotide sequence ID" value="NZ_SWBP01000006.1"/>
</dbReference>
<proteinExistence type="inferred from homology"/>
<name>A0A4U1BUA3_9SPHI</name>
<evidence type="ECO:0000313" key="9">
    <source>
        <dbReference type="EMBL" id="TKB95928.1"/>
    </source>
</evidence>